<evidence type="ECO:0000256" key="4">
    <source>
        <dbReference type="PROSITE-ProRule" id="PRU00024"/>
    </source>
</evidence>
<dbReference type="InterPro" id="IPR058030">
    <property type="entry name" value="TRIM8/14/16/25/29/45/65_CC"/>
</dbReference>
<evidence type="ECO:0000259" key="6">
    <source>
        <dbReference type="PROSITE" id="PS50089"/>
    </source>
</evidence>
<dbReference type="SMART" id="SM00589">
    <property type="entry name" value="PRY"/>
    <property type="match status" value="1"/>
</dbReference>
<dbReference type="Gene3D" id="3.30.160.60">
    <property type="entry name" value="Classic Zinc Finger"/>
    <property type="match status" value="1"/>
</dbReference>
<dbReference type="GO" id="GO:0008270">
    <property type="term" value="F:zinc ion binding"/>
    <property type="evidence" value="ECO:0007669"/>
    <property type="project" value="UniProtKB-KW"/>
</dbReference>
<evidence type="ECO:0000256" key="5">
    <source>
        <dbReference type="SAM" id="Coils"/>
    </source>
</evidence>
<dbReference type="InterPro" id="IPR013083">
    <property type="entry name" value="Znf_RING/FYVE/PHD"/>
</dbReference>
<keyword evidence="1" id="KW-0479">Metal-binding</keyword>
<sequence>MATSLSPLEQDLSCPVCLEIFNDPVILPCSHSFCRKCLQRTWEKKLENNCPVCRSRPSEDHLSSNLALRNTCESYLQQKRVQDSDTQRCSLHFEMLSLFCVDDEKLVCTQCVSRDHQNHSFCSISKAASPRKEKLKTCLTNLEAKLEIFKKCKYISDQEATHIKRQAQNTETQIREEFEKLHQFLIEEEEATIAALKEEEEEKSQRIRKKIEELDEQIMEISSRATELNNILKKDALIVQDFKKASQRAQYKVPDPALESGALIDVAKHLGNLSCRVWKKMKNLCPYFPVVLDPNTANPSLSISADFSSFSNSAENPQLPDNPERMSAYESVLGSEGFSSGTYSWEVEVGNSEDWIVGVAEETVSRKETCGAVPENGFCCIWRDGNNITAGLSLSTSETLMKKPTIKRIRVTLKCQEGLVIFSNSDNNTDLHTFAHKFTKKVYPYFNNGSKNALKVIQQSNTESNSLTQSYSFLSRYFFGTST</sequence>
<dbReference type="PANTHER" id="PTHR24103">
    <property type="entry name" value="E3 UBIQUITIN-PROTEIN LIGASE TRIM"/>
    <property type="match status" value="1"/>
</dbReference>
<dbReference type="InterPro" id="IPR006574">
    <property type="entry name" value="PRY"/>
</dbReference>
<dbReference type="Ensembl" id="ENSPNAT00000072009.1">
    <property type="protein sequence ID" value="ENSPNAP00000045406.1"/>
    <property type="gene ID" value="ENSPNAG00000030774.1"/>
</dbReference>
<dbReference type="Pfam" id="PF25600">
    <property type="entry name" value="TRIM_CC"/>
    <property type="match status" value="1"/>
</dbReference>
<evidence type="ECO:0000256" key="2">
    <source>
        <dbReference type="ARBA" id="ARBA00022771"/>
    </source>
</evidence>
<feature type="coiled-coil region" evidence="5">
    <location>
        <begin position="186"/>
        <end position="231"/>
    </location>
</feature>
<dbReference type="GO" id="GO:0004842">
    <property type="term" value="F:ubiquitin-protein transferase activity"/>
    <property type="evidence" value="ECO:0007669"/>
    <property type="project" value="InterPro"/>
</dbReference>
<evidence type="ECO:0000256" key="3">
    <source>
        <dbReference type="ARBA" id="ARBA00022833"/>
    </source>
</evidence>
<dbReference type="InterPro" id="IPR013320">
    <property type="entry name" value="ConA-like_dom_sf"/>
</dbReference>
<dbReference type="GeneTree" id="ENSGT00970000193390"/>
<dbReference type="Pfam" id="PF00643">
    <property type="entry name" value="zf-B_box"/>
    <property type="match status" value="1"/>
</dbReference>
<dbReference type="Pfam" id="PF13765">
    <property type="entry name" value="PRY"/>
    <property type="match status" value="1"/>
</dbReference>
<dbReference type="InterPro" id="IPR001870">
    <property type="entry name" value="B30.2/SPRY"/>
</dbReference>
<keyword evidence="5" id="KW-0175">Coiled coil</keyword>
<dbReference type="InterPro" id="IPR043136">
    <property type="entry name" value="B30.2/SPRY_sf"/>
</dbReference>
<feature type="domain" description="B box-type" evidence="7">
    <location>
        <begin position="84"/>
        <end position="124"/>
    </location>
</feature>
<name>A0AAR2J6E9_PYGNA</name>
<dbReference type="AlphaFoldDB" id="A0AAR2J6E9"/>
<dbReference type="SUPFAM" id="SSF57850">
    <property type="entry name" value="RING/U-box"/>
    <property type="match status" value="1"/>
</dbReference>
<reference evidence="9" key="2">
    <citation type="submission" date="2025-08" db="UniProtKB">
        <authorList>
            <consortium name="Ensembl"/>
        </authorList>
    </citation>
    <scope>IDENTIFICATION</scope>
</reference>
<evidence type="ECO:0000259" key="7">
    <source>
        <dbReference type="PROSITE" id="PS50119"/>
    </source>
</evidence>
<dbReference type="PRINTS" id="PR01407">
    <property type="entry name" value="BUTYPHLNCDUF"/>
</dbReference>
<feature type="domain" description="RING-type" evidence="6">
    <location>
        <begin position="14"/>
        <end position="54"/>
    </location>
</feature>
<dbReference type="PROSITE" id="PS00518">
    <property type="entry name" value="ZF_RING_1"/>
    <property type="match status" value="1"/>
</dbReference>
<dbReference type="InterPro" id="IPR000315">
    <property type="entry name" value="Znf_B-box"/>
</dbReference>
<dbReference type="Proteomes" id="UP001501920">
    <property type="component" value="Chromosome 12"/>
</dbReference>
<evidence type="ECO:0000313" key="10">
    <source>
        <dbReference type="Proteomes" id="UP001501920"/>
    </source>
</evidence>
<keyword evidence="3" id="KW-0862">Zinc</keyword>
<protein>
    <submittedName>
        <fullName evidence="9">Uncharacterized protein</fullName>
    </submittedName>
</protein>
<dbReference type="PROSITE" id="PS50119">
    <property type="entry name" value="ZF_BBOX"/>
    <property type="match status" value="1"/>
</dbReference>
<evidence type="ECO:0000259" key="8">
    <source>
        <dbReference type="PROSITE" id="PS50188"/>
    </source>
</evidence>
<dbReference type="SMART" id="SM00336">
    <property type="entry name" value="BBOX"/>
    <property type="match status" value="1"/>
</dbReference>
<dbReference type="InterPro" id="IPR017907">
    <property type="entry name" value="Znf_RING_CS"/>
</dbReference>
<evidence type="ECO:0000313" key="9">
    <source>
        <dbReference type="Ensembl" id="ENSPNAP00000045406.1"/>
    </source>
</evidence>
<dbReference type="SMART" id="SM00504">
    <property type="entry name" value="Ubox"/>
    <property type="match status" value="1"/>
</dbReference>
<dbReference type="PROSITE" id="PS50089">
    <property type="entry name" value="ZF_RING_2"/>
    <property type="match status" value="1"/>
</dbReference>
<feature type="domain" description="B30.2/SPRY" evidence="8">
    <location>
        <begin position="270"/>
        <end position="464"/>
    </location>
</feature>
<accession>A0AAR2J6E9</accession>
<dbReference type="InterPro" id="IPR003879">
    <property type="entry name" value="Butyrophylin_SPRY"/>
</dbReference>
<evidence type="ECO:0000256" key="1">
    <source>
        <dbReference type="ARBA" id="ARBA00022723"/>
    </source>
</evidence>
<dbReference type="SUPFAM" id="SSF49899">
    <property type="entry name" value="Concanavalin A-like lectins/glucanases"/>
    <property type="match status" value="1"/>
</dbReference>
<dbReference type="InterPro" id="IPR027370">
    <property type="entry name" value="Znf-RING_euk"/>
</dbReference>
<dbReference type="Pfam" id="PF00622">
    <property type="entry name" value="SPRY"/>
    <property type="match status" value="1"/>
</dbReference>
<proteinExistence type="predicted"/>
<dbReference type="PROSITE" id="PS50188">
    <property type="entry name" value="B302_SPRY"/>
    <property type="match status" value="1"/>
</dbReference>
<dbReference type="InterPro" id="IPR003877">
    <property type="entry name" value="SPRY_dom"/>
</dbReference>
<organism evidence="9 10">
    <name type="scientific">Pygocentrus nattereri</name>
    <name type="common">Red-bellied piranha</name>
    <dbReference type="NCBI Taxonomy" id="42514"/>
    <lineage>
        <taxon>Eukaryota</taxon>
        <taxon>Metazoa</taxon>
        <taxon>Chordata</taxon>
        <taxon>Craniata</taxon>
        <taxon>Vertebrata</taxon>
        <taxon>Euteleostomi</taxon>
        <taxon>Actinopterygii</taxon>
        <taxon>Neopterygii</taxon>
        <taxon>Teleostei</taxon>
        <taxon>Ostariophysi</taxon>
        <taxon>Characiformes</taxon>
        <taxon>Characoidei</taxon>
        <taxon>Pygocentrus</taxon>
    </lineage>
</organism>
<dbReference type="GO" id="GO:0016567">
    <property type="term" value="P:protein ubiquitination"/>
    <property type="evidence" value="ECO:0007669"/>
    <property type="project" value="InterPro"/>
</dbReference>
<dbReference type="Pfam" id="PF13445">
    <property type="entry name" value="zf-RING_UBOX"/>
    <property type="match status" value="1"/>
</dbReference>
<reference evidence="9" key="3">
    <citation type="submission" date="2025-09" db="UniProtKB">
        <authorList>
            <consortium name="Ensembl"/>
        </authorList>
    </citation>
    <scope>IDENTIFICATION</scope>
</reference>
<keyword evidence="10" id="KW-1185">Reference proteome</keyword>
<dbReference type="InterPro" id="IPR050143">
    <property type="entry name" value="TRIM/RBCC"/>
</dbReference>
<reference evidence="9 10" key="1">
    <citation type="submission" date="2020-10" db="EMBL/GenBank/DDBJ databases">
        <title>Pygocentrus nattereri (red-bellied piranha) genome, fPygNat1, primary haplotype.</title>
        <authorList>
            <person name="Myers G."/>
            <person name="Meyer A."/>
            <person name="Karagic N."/>
            <person name="Pippel M."/>
            <person name="Winkler S."/>
            <person name="Tracey A."/>
            <person name="Wood J."/>
            <person name="Formenti G."/>
            <person name="Howe K."/>
            <person name="Fedrigo O."/>
            <person name="Jarvis E.D."/>
        </authorList>
    </citation>
    <scope>NUCLEOTIDE SEQUENCE [LARGE SCALE GENOMIC DNA]</scope>
</reference>
<dbReference type="Gene3D" id="2.60.120.920">
    <property type="match status" value="1"/>
</dbReference>
<dbReference type="InterPro" id="IPR001841">
    <property type="entry name" value="Znf_RING"/>
</dbReference>
<dbReference type="CDD" id="cd19756">
    <property type="entry name" value="Bbox2"/>
    <property type="match status" value="1"/>
</dbReference>
<keyword evidence="2 4" id="KW-0863">Zinc-finger</keyword>
<dbReference type="SMART" id="SM00449">
    <property type="entry name" value="SPRY"/>
    <property type="match status" value="1"/>
</dbReference>
<dbReference type="SUPFAM" id="SSF57845">
    <property type="entry name" value="B-box zinc-binding domain"/>
    <property type="match status" value="1"/>
</dbReference>
<dbReference type="SMART" id="SM00184">
    <property type="entry name" value="RING"/>
    <property type="match status" value="1"/>
</dbReference>
<dbReference type="Gene3D" id="3.30.40.10">
    <property type="entry name" value="Zinc/RING finger domain, C3HC4 (zinc finger)"/>
    <property type="match status" value="1"/>
</dbReference>
<dbReference type="InterPro" id="IPR003613">
    <property type="entry name" value="Ubox_domain"/>
</dbReference>